<proteinExistence type="predicted"/>
<reference evidence="1 2" key="1">
    <citation type="journal article" date="2012" name="J. Bacteriol.">
        <title>Draft genome sequence of Streptomyces globisporus C-1027, which produces an antitumor antibiotic consisting of a nine-membered enediyne with a chromoprotein.</title>
        <authorList>
            <person name="Wang L."/>
            <person name="Wang S."/>
            <person name="He Q."/>
            <person name="Yu T."/>
            <person name="Li Q."/>
            <person name="Hong B."/>
        </authorList>
    </citation>
    <scope>NUCLEOTIDE SEQUENCE [LARGE SCALE GENOMIC DNA]</scope>
    <source>
        <strain evidence="1 2">C-1027</strain>
    </source>
</reference>
<evidence type="ECO:0000313" key="2">
    <source>
        <dbReference type="Proteomes" id="UP000064183"/>
    </source>
</evidence>
<sequence>MSLAPRAVLVHRRTEYEELLARHGTHGQAAFFLSSRGRSIDEVARRHEDTRQALREVAAAVPLTWRSTRVERADLDRFLFAPEDVVVVVGQDGLVANTAKYLAGQPVVGIDTAPGRNPGVLVRHRHADAAALLRAATATGGEAEELTMVEAVADDTQRLIALNEIYLGPPGHQTARYRLGDDGENAPGEAQASSGVLVGTGTGATGWLRSLWLERGSALPLPAPCDARLLWFVREAWPSPATGTSRVAGELARGQALRLTVESDRIVVFGDGMESDALELTWGQSVRLGIAERSLRLVI</sequence>
<evidence type="ECO:0008006" key="3">
    <source>
        <dbReference type="Google" id="ProtNLM"/>
    </source>
</evidence>
<dbReference type="KEGG" id="sgb:WQO_31110"/>
<dbReference type="Proteomes" id="UP000064183">
    <property type="component" value="Chromosome"/>
</dbReference>
<dbReference type="EMBL" id="CP013738">
    <property type="protein sequence ID" value="ALU97403.1"/>
    <property type="molecule type" value="Genomic_DNA"/>
</dbReference>
<name>A0A0U3LQA1_STRGL</name>
<gene>
    <name evidence="1" type="ORF">WQO_31110</name>
</gene>
<dbReference type="PANTHER" id="PTHR13158">
    <property type="match status" value="1"/>
</dbReference>
<dbReference type="GO" id="GO:0019674">
    <property type="term" value="P:NAD+ metabolic process"/>
    <property type="evidence" value="ECO:0007669"/>
    <property type="project" value="TreeGrafter"/>
</dbReference>
<dbReference type="PANTHER" id="PTHR13158:SF5">
    <property type="entry name" value="NAD KINASE 2, MITOCHONDRIAL"/>
    <property type="match status" value="1"/>
</dbReference>
<evidence type="ECO:0000313" key="1">
    <source>
        <dbReference type="EMBL" id="ALU97403.1"/>
    </source>
</evidence>
<dbReference type="GeneID" id="27786882"/>
<dbReference type="AlphaFoldDB" id="A0A0U3LQA1"/>
<organism evidence="1 2">
    <name type="scientific">Streptomyces globisporus C-1027</name>
    <dbReference type="NCBI Taxonomy" id="1172567"/>
    <lineage>
        <taxon>Bacteria</taxon>
        <taxon>Bacillati</taxon>
        <taxon>Actinomycetota</taxon>
        <taxon>Actinomycetes</taxon>
        <taxon>Kitasatosporales</taxon>
        <taxon>Streptomycetaceae</taxon>
        <taxon>Streptomyces</taxon>
    </lineage>
</organism>
<dbReference type="GO" id="GO:0003951">
    <property type="term" value="F:NAD+ kinase activity"/>
    <property type="evidence" value="ECO:0007669"/>
    <property type="project" value="TreeGrafter"/>
</dbReference>
<dbReference type="SUPFAM" id="SSF111331">
    <property type="entry name" value="NAD kinase/diacylglycerol kinase-like"/>
    <property type="match status" value="1"/>
</dbReference>
<protein>
    <recommendedName>
        <fullName evidence="3">Inorganic polyphosphate kinase</fullName>
    </recommendedName>
</protein>
<dbReference type="InterPro" id="IPR016064">
    <property type="entry name" value="NAD/diacylglycerol_kinase_sf"/>
</dbReference>
<dbReference type="STRING" id="1172567.WQO_31110"/>
<dbReference type="RefSeq" id="WP_010064678.1">
    <property type="nucleotide sequence ID" value="NZ_CP013738.1"/>
</dbReference>
<accession>A0A0U3LQA1</accession>